<evidence type="ECO:0000259" key="2">
    <source>
        <dbReference type="Pfam" id="PF04548"/>
    </source>
</evidence>
<proteinExistence type="predicted"/>
<feature type="domain" description="AIG1-type G" evidence="2">
    <location>
        <begin position="32"/>
        <end position="175"/>
    </location>
</feature>
<evidence type="ECO:0000313" key="4">
    <source>
        <dbReference type="Proteomes" id="UP000696485"/>
    </source>
</evidence>
<dbReference type="Proteomes" id="UP000696485">
    <property type="component" value="Unassembled WGS sequence"/>
</dbReference>
<keyword evidence="1" id="KW-0547">Nucleotide-binding</keyword>
<name>A0A9P5SVG7_9FUNG</name>
<comment type="caution">
    <text evidence="3">The sequence shown here is derived from an EMBL/GenBank/DDBJ whole genome shotgun (WGS) entry which is preliminary data.</text>
</comment>
<dbReference type="SUPFAM" id="SSF52540">
    <property type="entry name" value="P-loop containing nucleoside triphosphate hydrolases"/>
    <property type="match status" value="1"/>
</dbReference>
<dbReference type="Gene3D" id="3.40.50.300">
    <property type="entry name" value="P-loop containing nucleotide triphosphate hydrolases"/>
    <property type="match status" value="1"/>
</dbReference>
<dbReference type="CDD" id="cd00882">
    <property type="entry name" value="Ras_like_GTPase"/>
    <property type="match status" value="1"/>
</dbReference>
<accession>A0A9P5SVG7</accession>
<dbReference type="GO" id="GO:0005525">
    <property type="term" value="F:GTP binding"/>
    <property type="evidence" value="ECO:0007669"/>
    <property type="project" value="InterPro"/>
</dbReference>
<keyword evidence="4" id="KW-1185">Reference proteome</keyword>
<dbReference type="InterPro" id="IPR027417">
    <property type="entry name" value="P-loop_NTPase"/>
</dbReference>
<dbReference type="InterPro" id="IPR006703">
    <property type="entry name" value="G_AIG1"/>
</dbReference>
<gene>
    <name evidence="3" type="primary">GIMAP4</name>
    <name evidence="3" type="ORF">BG006_009050</name>
</gene>
<reference evidence="3" key="1">
    <citation type="journal article" date="2020" name="Fungal Divers.">
        <title>Resolving the Mortierellaceae phylogeny through synthesis of multi-gene phylogenetics and phylogenomics.</title>
        <authorList>
            <person name="Vandepol N."/>
            <person name="Liber J."/>
            <person name="Desiro A."/>
            <person name="Na H."/>
            <person name="Kennedy M."/>
            <person name="Barry K."/>
            <person name="Grigoriev I.V."/>
            <person name="Miller A.N."/>
            <person name="O'Donnell K."/>
            <person name="Stajich J.E."/>
            <person name="Bonito G."/>
        </authorList>
    </citation>
    <scope>NUCLEOTIDE SEQUENCE</scope>
    <source>
        <strain evidence="3">NVP1</strain>
    </source>
</reference>
<sequence length="278" mass="31175">MTKEYKSPHLARLAHLEAALKDEDFKPSNSENVVVMGKTGAGKSSIISLLLNNDVGVGHGLYSHTTKTREFDLQLPAKYGDRQVKLIDTQGVLDTEISLTTVLESLINGLTVRFYHVNTIMLILECARFTKDTQDALTSLCRIFGLNDIERSKRLLVVVTKLEHLPAEEQHKILKTVIEHPFFENLGISKEYMQENTIQAFAGQSDGLNPILAPAYEQLRVESKERLLSMLAEKNSPMTVSNDFAQKLTNFLTSHIHVVSAVAEVALEAFLRLLLDWE</sequence>
<dbReference type="Pfam" id="PF04548">
    <property type="entry name" value="AIG1"/>
    <property type="match status" value="1"/>
</dbReference>
<dbReference type="EMBL" id="JAAAUY010000064">
    <property type="protein sequence ID" value="KAF9336312.1"/>
    <property type="molecule type" value="Genomic_DNA"/>
</dbReference>
<dbReference type="AlphaFoldDB" id="A0A9P5SVG7"/>
<evidence type="ECO:0000313" key="3">
    <source>
        <dbReference type="EMBL" id="KAF9336312.1"/>
    </source>
</evidence>
<protein>
    <submittedName>
        <fullName evidence="3">GTPase IMAP member 4</fullName>
    </submittedName>
</protein>
<evidence type="ECO:0000256" key="1">
    <source>
        <dbReference type="ARBA" id="ARBA00022741"/>
    </source>
</evidence>
<organism evidence="3 4">
    <name type="scientific">Podila minutissima</name>
    <dbReference type="NCBI Taxonomy" id="64525"/>
    <lineage>
        <taxon>Eukaryota</taxon>
        <taxon>Fungi</taxon>
        <taxon>Fungi incertae sedis</taxon>
        <taxon>Mucoromycota</taxon>
        <taxon>Mortierellomycotina</taxon>
        <taxon>Mortierellomycetes</taxon>
        <taxon>Mortierellales</taxon>
        <taxon>Mortierellaceae</taxon>
        <taxon>Podila</taxon>
    </lineage>
</organism>